<feature type="domain" description="FLYWCH-type" evidence="4">
    <location>
        <begin position="1"/>
        <end position="41"/>
    </location>
</feature>
<dbReference type="PANTHER" id="PTHR31665">
    <property type="entry name" value="FLYWCH FAMILY MEMBER 2-RELATED"/>
    <property type="match status" value="1"/>
</dbReference>
<feature type="domain" description="FLYWCH-type" evidence="4">
    <location>
        <begin position="118"/>
        <end position="165"/>
    </location>
</feature>
<dbReference type="Proteomes" id="UP000069940">
    <property type="component" value="Unassembled WGS sequence"/>
</dbReference>
<evidence type="ECO:0000256" key="2">
    <source>
        <dbReference type="ARBA" id="ARBA00022771"/>
    </source>
</evidence>
<evidence type="ECO:0000313" key="5">
    <source>
        <dbReference type="EnsemblMetazoa" id="AALFPA23_023248.P34583"/>
    </source>
</evidence>
<evidence type="ECO:0000256" key="1">
    <source>
        <dbReference type="ARBA" id="ARBA00022723"/>
    </source>
</evidence>
<feature type="domain" description="FLYWCH-type" evidence="4">
    <location>
        <begin position="380"/>
        <end position="446"/>
    </location>
</feature>
<keyword evidence="6" id="KW-1185">Reference proteome</keyword>
<name>A0ABM2A094_AEDAL</name>
<sequence length="461" mass="53973">MLMYNGYGFIKDRQTAKTCNWKCSLFRRMKCRGRTITKIADDSPSFRAAQFGYTQRGKMMLLYNGFAYIKDRDARNSCNWKCSLAGKRKCRARAVTKTALGRQMMKITNPNHNHDRKAYVREKQKQSTTNWKCSWHVKFRCKARAVTKEIEGQHFVRITCGFHTHPPNNGSKSDDMHGFSQRAHYEFTSRGTQCLVYDGYFYSKNKTNEGGVRVNWKCRYYQRFKCKARALTKTINGCDYVKVSSTEHTHMQEMYCQDLRRKRRGADKTADLEMAQFGSTQRGRPLLVHQDYTYIRNGEFGGTINWRCSAYRRLKCKAKAITVKHNGVEFVKLSYALHSHGPKTGSDQQWKHESETVDFLRCEEDEEAMINTTPECNIIYVLSKRGTKHLFFDGNMYTPNERPYPGQRSRTWKCTLYYRLKCRARIVTSEANGLPKLRVVVAEHTHEKLFPHLSEKFRSLF</sequence>
<feature type="domain" description="FLYWCH-type" evidence="4">
    <location>
        <begin position="188"/>
        <end position="250"/>
    </location>
</feature>
<feature type="domain" description="FLYWCH-type" evidence="4">
    <location>
        <begin position="279"/>
        <end position="340"/>
    </location>
</feature>
<proteinExistence type="predicted"/>
<dbReference type="InterPro" id="IPR007588">
    <property type="entry name" value="Znf_FLYWCH"/>
</dbReference>
<organism evidence="5 6">
    <name type="scientific">Aedes albopictus</name>
    <name type="common">Asian tiger mosquito</name>
    <name type="synonym">Stegomyia albopicta</name>
    <dbReference type="NCBI Taxonomy" id="7160"/>
    <lineage>
        <taxon>Eukaryota</taxon>
        <taxon>Metazoa</taxon>
        <taxon>Ecdysozoa</taxon>
        <taxon>Arthropoda</taxon>
        <taxon>Hexapoda</taxon>
        <taxon>Insecta</taxon>
        <taxon>Pterygota</taxon>
        <taxon>Neoptera</taxon>
        <taxon>Endopterygota</taxon>
        <taxon>Diptera</taxon>
        <taxon>Nematocera</taxon>
        <taxon>Culicoidea</taxon>
        <taxon>Culicidae</taxon>
        <taxon>Culicinae</taxon>
        <taxon>Aedini</taxon>
        <taxon>Aedes</taxon>
        <taxon>Stegomyia</taxon>
    </lineage>
</organism>
<dbReference type="Gene3D" id="2.20.25.240">
    <property type="match status" value="6"/>
</dbReference>
<keyword evidence="1" id="KW-0479">Metal-binding</keyword>
<feature type="domain" description="FLYWCH-type" evidence="4">
    <location>
        <begin position="54"/>
        <end position="114"/>
    </location>
</feature>
<dbReference type="EnsemblMetazoa" id="AALFPA23_023248.R34583">
    <property type="protein sequence ID" value="AALFPA23_023248.P34583"/>
    <property type="gene ID" value="AALFPA23_023248"/>
</dbReference>
<dbReference type="RefSeq" id="XP_062698353.1">
    <property type="nucleotide sequence ID" value="XM_062842369.1"/>
</dbReference>
<evidence type="ECO:0000256" key="3">
    <source>
        <dbReference type="ARBA" id="ARBA00022833"/>
    </source>
</evidence>
<reference evidence="5" key="2">
    <citation type="submission" date="2025-05" db="UniProtKB">
        <authorList>
            <consortium name="EnsemblMetazoa"/>
        </authorList>
    </citation>
    <scope>IDENTIFICATION</scope>
    <source>
        <strain evidence="5">Foshan</strain>
    </source>
</reference>
<dbReference type="InterPro" id="IPR040312">
    <property type="entry name" value="FWCH1/FWCH2"/>
</dbReference>
<evidence type="ECO:0000313" key="6">
    <source>
        <dbReference type="Proteomes" id="UP000069940"/>
    </source>
</evidence>
<keyword evidence="3" id="KW-0862">Zinc</keyword>
<dbReference type="GeneID" id="109413361"/>
<protein>
    <recommendedName>
        <fullName evidence="4">FLYWCH-type domain-containing protein</fullName>
    </recommendedName>
</protein>
<accession>A0ABM2A094</accession>
<keyword evidence="2" id="KW-0863">Zinc-finger</keyword>
<reference evidence="6" key="1">
    <citation type="journal article" date="2015" name="Proc. Natl. Acad. Sci. U.S.A.">
        <title>Genome sequence of the Asian Tiger mosquito, Aedes albopictus, reveals insights into its biology, genetics, and evolution.</title>
        <authorList>
            <person name="Chen X.G."/>
            <person name="Jiang X."/>
            <person name="Gu J."/>
            <person name="Xu M."/>
            <person name="Wu Y."/>
            <person name="Deng Y."/>
            <person name="Zhang C."/>
            <person name="Bonizzoni M."/>
            <person name="Dermauw W."/>
            <person name="Vontas J."/>
            <person name="Armbruster P."/>
            <person name="Huang X."/>
            <person name="Yang Y."/>
            <person name="Zhang H."/>
            <person name="He W."/>
            <person name="Peng H."/>
            <person name="Liu Y."/>
            <person name="Wu K."/>
            <person name="Chen J."/>
            <person name="Lirakis M."/>
            <person name="Topalis P."/>
            <person name="Van Leeuwen T."/>
            <person name="Hall A.B."/>
            <person name="Jiang X."/>
            <person name="Thorpe C."/>
            <person name="Mueller R.L."/>
            <person name="Sun C."/>
            <person name="Waterhouse R.M."/>
            <person name="Yan G."/>
            <person name="Tu Z.J."/>
            <person name="Fang X."/>
            <person name="James A.A."/>
        </authorList>
    </citation>
    <scope>NUCLEOTIDE SEQUENCE [LARGE SCALE GENOMIC DNA]</scope>
    <source>
        <strain evidence="6">Foshan</strain>
    </source>
</reference>
<evidence type="ECO:0000259" key="4">
    <source>
        <dbReference type="Pfam" id="PF04500"/>
    </source>
</evidence>
<dbReference type="PANTHER" id="PTHR31665:SF0">
    <property type="entry name" value="FLYWCH FAMILY MEMBER 2"/>
    <property type="match status" value="1"/>
</dbReference>
<dbReference type="Pfam" id="PF04500">
    <property type="entry name" value="FLYWCH"/>
    <property type="match status" value="6"/>
</dbReference>